<feature type="region of interest" description="Disordered" evidence="1">
    <location>
        <begin position="310"/>
        <end position="331"/>
    </location>
</feature>
<feature type="region of interest" description="Disordered" evidence="1">
    <location>
        <begin position="172"/>
        <end position="199"/>
    </location>
</feature>
<dbReference type="AlphaFoldDB" id="A0A8J9ZLN8"/>
<keyword evidence="3" id="KW-1185">Reference proteome</keyword>
<feature type="region of interest" description="Disordered" evidence="1">
    <location>
        <begin position="20"/>
        <end position="63"/>
    </location>
</feature>
<sequence length="887" mass="100007">MSNSEKESFALRQQKYTNAIIRGRRHVPTPEAIPPSSLLDAPQLPPVPLPSPPREPLPEPRYRRPKHLVTNLNKKQPAPKGGFTAVNRYAKTPTNPDENAKVFEEYAGRLTDIQRKQNNMGEGKPRKRRTSRRAKTPAHVSMMKSLEHEENMPEAERYMAKMESIKMVQDSMGVDRTKSKKSCKPAKTHTSRKTVDDQQRLQRIPTAAEYNDRMECKVGEFYAPTPTMDREEDRRNASRTAEVEQTMEADTKEKAIKKQKKKRRKTCMETSSDYTANVGLDHMSATSLEVYTPDWEDEGRVQSCYSMLSQPGHMSMEDSTPTMGREEDRRNVSRLAEVEQRMETDTKPEAIKKLEKKKKMMKAHNEAPPRYTANVGLDNMSATSLEVYTPDWEEEDTAQSCNNMLSQPGHLGREDSTPTMDREKDCQVYTPDWEEEDQAQSCYSMSSQPGHLSRVDNTPTMDWEKDCEVCDLDWEEEDRVQSCNTSPQPGHLSREDDTPIKDSTKGWMYIIRKNALEEMMATGHGRDEDSLHRRTPVQGKTTKRSHRPRKEKIVLPSLTADPGLILQGSKLHNPGVRLPSIGDGALSTAALPNIPDEEIGTKLPQLQFGTKRVGKTTSDTVTFKQPSDKSNVCSTKRHQKTDRASLKDKKSQKRRHHSSDHSSPNLSDIYPYSSVTASEQVFRLVQELDTPTSTSPTGDHLMSTTRLEILSMVLNETPARLVALSFNETPTGLVALSLNETPTRRVPLSLNETPTRRVPLNETPTRLVALSLNETLTRIVSLVLNETPTRLVALSLNETPTRRVPMSLNETPTRLVPLSLNETPTRLVALSLNETLTRLVSLVLNETPTRLVALSLNETPTRLVALSLNETPTRLVALSLLLNETPT</sequence>
<feature type="region of interest" description="Disordered" evidence="1">
    <location>
        <begin position="524"/>
        <end position="551"/>
    </location>
</feature>
<feature type="compositionally biased region" description="Basic residues" evidence="1">
    <location>
        <begin position="541"/>
        <end position="550"/>
    </location>
</feature>
<dbReference type="Proteomes" id="UP000838412">
    <property type="component" value="Chromosome 3"/>
</dbReference>
<feature type="compositionally biased region" description="Polar residues" evidence="1">
    <location>
        <begin position="615"/>
        <end position="634"/>
    </location>
</feature>
<feature type="region of interest" description="Disordered" evidence="1">
    <location>
        <begin position="116"/>
        <end position="139"/>
    </location>
</feature>
<feature type="compositionally biased region" description="Pro residues" evidence="1">
    <location>
        <begin position="43"/>
        <end position="55"/>
    </location>
</feature>
<proteinExistence type="predicted"/>
<evidence type="ECO:0000313" key="2">
    <source>
        <dbReference type="EMBL" id="CAH1257694.1"/>
    </source>
</evidence>
<feature type="region of interest" description="Disordered" evidence="1">
    <location>
        <begin position="615"/>
        <end position="670"/>
    </location>
</feature>
<evidence type="ECO:0000313" key="3">
    <source>
        <dbReference type="Proteomes" id="UP000838412"/>
    </source>
</evidence>
<dbReference type="EMBL" id="OV696688">
    <property type="protein sequence ID" value="CAH1257694.1"/>
    <property type="molecule type" value="Genomic_DNA"/>
</dbReference>
<feature type="region of interest" description="Disordered" evidence="1">
    <location>
        <begin position="226"/>
        <end position="268"/>
    </location>
</feature>
<feature type="compositionally biased region" description="Basic residues" evidence="1">
    <location>
        <begin position="178"/>
        <end position="192"/>
    </location>
</feature>
<name>A0A8J9ZLN8_BRALA</name>
<evidence type="ECO:0000256" key="1">
    <source>
        <dbReference type="SAM" id="MobiDB-lite"/>
    </source>
</evidence>
<gene>
    <name evidence="2" type="primary">Hypp1883</name>
    <name evidence="2" type="ORF">BLAG_LOCUS15519</name>
</gene>
<feature type="region of interest" description="Disordered" evidence="1">
    <location>
        <begin position="480"/>
        <end position="499"/>
    </location>
</feature>
<dbReference type="OrthoDB" id="9942939at2759"/>
<feature type="compositionally biased region" description="Basic residues" evidence="1">
    <location>
        <begin position="125"/>
        <end position="136"/>
    </location>
</feature>
<protein>
    <submittedName>
        <fullName evidence="2">Hypp1883 protein</fullName>
    </submittedName>
</protein>
<accession>A0A8J9ZLN8</accession>
<organism evidence="2 3">
    <name type="scientific">Branchiostoma lanceolatum</name>
    <name type="common">Common lancelet</name>
    <name type="synonym">Amphioxus lanceolatum</name>
    <dbReference type="NCBI Taxonomy" id="7740"/>
    <lineage>
        <taxon>Eukaryota</taxon>
        <taxon>Metazoa</taxon>
        <taxon>Chordata</taxon>
        <taxon>Cephalochordata</taxon>
        <taxon>Leptocardii</taxon>
        <taxon>Amphioxiformes</taxon>
        <taxon>Branchiostomatidae</taxon>
        <taxon>Branchiostoma</taxon>
    </lineage>
</organism>
<reference evidence="2" key="1">
    <citation type="submission" date="2022-01" db="EMBL/GenBank/DDBJ databases">
        <authorList>
            <person name="Braso-Vives M."/>
        </authorList>
    </citation>
    <scope>NUCLEOTIDE SEQUENCE</scope>
</reference>